<reference evidence="2 3" key="1">
    <citation type="submission" date="2024-02" db="EMBL/GenBank/DDBJ databases">
        <authorList>
            <person name="Chen Y."/>
            <person name="Shah S."/>
            <person name="Dougan E. K."/>
            <person name="Thang M."/>
            <person name="Chan C."/>
        </authorList>
    </citation>
    <scope>NUCLEOTIDE SEQUENCE [LARGE SCALE GENOMIC DNA]</scope>
</reference>
<evidence type="ECO:0000256" key="1">
    <source>
        <dbReference type="SAM" id="MobiDB-lite"/>
    </source>
</evidence>
<feature type="non-terminal residue" evidence="2">
    <location>
        <position position="1"/>
    </location>
</feature>
<organism evidence="2 3">
    <name type="scientific">Durusdinium trenchii</name>
    <dbReference type="NCBI Taxonomy" id="1381693"/>
    <lineage>
        <taxon>Eukaryota</taxon>
        <taxon>Sar</taxon>
        <taxon>Alveolata</taxon>
        <taxon>Dinophyceae</taxon>
        <taxon>Suessiales</taxon>
        <taxon>Symbiodiniaceae</taxon>
        <taxon>Durusdinium</taxon>
    </lineage>
</organism>
<accession>A0ABP0IGK3</accession>
<keyword evidence="3" id="KW-1185">Reference proteome</keyword>
<dbReference type="Proteomes" id="UP001642464">
    <property type="component" value="Unassembled WGS sequence"/>
</dbReference>
<feature type="region of interest" description="Disordered" evidence="1">
    <location>
        <begin position="53"/>
        <end position="72"/>
    </location>
</feature>
<protein>
    <submittedName>
        <fullName evidence="2">Uncharacterized protein</fullName>
    </submittedName>
</protein>
<evidence type="ECO:0000313" key="2">
    <source>
        <dbReference type="EMBL" id="CAK9000434.1"/>
    </source>
</evidence>
<comment type="caution">
    <text evidence="2">The sequence shown here is derived from an EMBL/GenBank/DDBJ whole genome shotgun (WGS) entry which is preliminary data.</text>
</comment>
<sequence length="72" mass="8180">RVPGRVRGLPEEFLEPSLQLLPEVGNVAVKEELHELVKEHPFMGKVTPERFAPERRWARAPGEIPKQTETVA</sequence>
<dbReference type="EMBL" id="CAXAMM010003559">
    <property type="protein sequence ID" value="CAK9000434.1"/>
    <property type="molecule type" value="Genomic_DNA"/>
</dbReference>
<gene>
    <name evidence="2" type="ORF">SCF082_LOCUS6491</name>
</gene>
<evidence type="ECO:0000313" key="3">
    <source>
        <dbReference type="Proteomes" id="UP001642464"/>
    </source>
</evidence>
<name>A0ABP0IGK3_9DINO</name>
<proteinExistence type="predicted"/>
<feature type="non-terminal residue" evidence="2">
    <location>
        <position position="72"/>
    </location>
</feature>